<name>H9C4Q2_9ANNE</name>
<evidence type="ECO:0000256" key="5">
    <source>
        <dbReference type="ARBA" id="ARBA00022989"/>
    </source>
</evidence>
<comment type="similarity">
    <text evidence="9">Belongs to the pannexin family.</text>
</comment>
<evidence type="ECO:0000256" key="9">
    <source>
        <dbReference type="RuleBase" id="RU010713"/>
    </source>
</evidence>
<comment type="function">
    <text evidence="9">Structural component of the gap junctions.</text>
</comment>
<dbReference type="Pfam" id="PF00876">
    <property type="entry name" value="Innexin"/>
    <property type="match status" value="1"/>
</dbReference>
<gene>
    <name evidence="9" type="primary">inx</name>
</gene>
<reference evidence="10" key="1">
    <citation type="journal article" date="2012" name="Dev. Genes Evol.">
        <title>The medicinal leech genome encodes 21 innexin genes: different combinations are expressed by identified central neurons.</title>
        <authorList>
            <person name="Kandarian B."/>
            <person name="Sethi J."/>
            <person name="Wu A."/>
            <person name="Baker M."/>
            <person name="Yazdani N."/>
            <person name="Kym E."/>
            <person name="Sanchez A."/>
            <person name="Edsall L."/>
            <person name="Gaasterland T."/>
            <person name="Macagno E."/>
        </authorList>
    </citation>
    <scope>NUCLEOTIDE SEQUENCE</scope>
</reference>
<keyword evidence="4 9" id="KW-0812">Transmembrane</keyword>
<accession>H9C4Q2</accession>
<keyword evidence="6 9" id="KW-0406">Ion transport</keyword>
<evidence type="ECO:0000256" key="3">
    <source>
        <dbReference type="ARBA" id="ARBA00022475"/>
    </source>
</evidence>
<proteinExistence type="evidence at transcript level"/>
<feature type="transmembrane region" description="Helical" evidence="9">
    <location>
        <begin position="289"/>
        <end position="317"/>
    </location>
</feature>
<dbReference type="PROSITE" id="PS51013">
    <property type="entry name" value="PANNEXIN"/>
    <property type="match status" value="1"/>
</dbReference>
<evidence type="ECO:0000256" key="1">
    <source>
        <dbReference type="ARBA" id="ARBA00004651"/>
    </source>
</evidence>
<protein>
    <recommendedName>
        <fullName evidence="9">Innexin</fullName>
    </recommendedName>
</protein>
<keyword evidence="2 9" id="KW-0813">Transport</keyword>
<evidence type="ECO:0000256" key="8">
    <source>
        <dbReference type="ARBA" id="ARBA00023303"/>
    </source>
</evidence>
<dbReference type="PANTHER" id="PTHR11893">
    <property type="entry name" value="INNEXIN"/>
    <property type="match status" value="1"/>
</dbReference>
<dbReference type="PANTHER" id="PTHR11893:SF36">
    <property type="entry name" value="INNEXIN-5"/>
    <property type="match status" value="1"/>
</dbReference>
<evidence type="ECO:0000313" key="10">
    <source>
        <dbReference type="EMBL" id="AFC34063.1"/>
    </source>
</evidence>
<evidence type="ECO:0000256" key="2">
    <source>
        <dbReference type="ARBA" id="ARBA00022448"/>
    </source>
</evidence>
<feature type="transmembrane region" description="Helical" evidence="9">
    <location>
        <begin position="197"/>
        <end position="219"/>
    </location>
</feature>
<dbReference type="PRINTS" id="PR01262">
    <property type="entry name" value="INNEXIN"/>
</dbReference>
<evidence type="ECO:0000256" key="7">
    <source>
        <dbReference type="ARBA" id="ARBA00023136"/>
    </source>
</evidence>
<organism evidence="10">
    <name type="scientific">Hirudo verbana</name>
    <dbReference type="NCBI Taxonomy" id="311461"/>
    <lineage>
        <taxon>Eukaryota</taxon>
        <taxon>Metazoa</taxon>
        <taxon>Spiralia</taxon>
        <taxon>Lophotrochozoa</taxon>
        <taxon>Annelida</taxon>
        <taxon>Clitellata</taxon>
        <taxon>Hirudinea</taxon>
        <taxon>Hirudinida</taxon>
        <taxon>Hirudiniformes</taxon>
        <taxon>Hirudinidae</taxon>
        <taxon>Hirudo</taxon>
    </lineage>
</organism>
<keyword evidence="5 9" id="KW-1133">Transmembrane helix</keyword>
<dbReference type="AlphaFoldDB" id="H9C4Q2"/>
<comment type="subcellular location">
    <subcellularLocation>
        <location evidence="1 9">Cell membrane</location>
        <topology evidence="1 9">Multi-pass membrane protein</topology>
    </subcellularLocation>
</comment>
<evidence type="ECO:0000256" key="4">
    <source>
        <dbReference type="ARBA" id="ARBA00022692"/>
    </source>
</evidence>
<dbReference type="GO" id="GO:0005886">
    <property type="term" value="C:plasma membrane"/>
    <property type="evidence" value="ECO:0007669"/>
    <property type="project" value="UniProtKB-SubCell"/>
</dbReference>
<dbReference type="InterPro" id="IPR000990">
    <property type="entry name" value="Innexin"/>
</dbReference>
<keyword evidence="8 9" id="KW-0407">Ion channel</keyword>
<dbReference type="EMBL" id="JQ231008">
    <property type="protein sequence ID" value="AFC34063.1"/>
    <property type="molecule type" value="mRNA"/>
</dbReference>
<sequence>MDRLVGLISGARGIRSANDDDIADRLSSRYTVALLITFAVLISMNQYVRNPITCWAPVHFTGAHTKFATNYCWVKNTYYIPWGNEVPKGPDDKQTVPYYQWIPFILLFQAILFYLPTQIWHGLNSKSGIDADNILQAAHAISKIGEGEAQKRTMKMLSNQMDRFLSNRTERKGCKLHAKTIMSYMCCFICGRRLGNYLIIVFIISKMFYIANIFAQLFVLNKILSIRFDSFGFDLLKNMVSSDDWTESSAVAFPRVTYCDFAVRGQDLANTQTYTVQCVLPINLYNEKIYFFLWFWMVFVLIASIISFFIWMFRFVLFSDRVKFIRNHLLLGGKVGSGWGLTERRLINDFTSKYLRQDGAFILRLIAHNTNNISTTEIICNLWQFWMDKYQMGDCKEMTPPTARLYPQGVSLEDDIIGKKV</sequence>
<keyword evidence="7 9" id="KW-0472">Membrane</keyword>
<dbReference type="GO" id="GO:0034220">
    <property type="term" value="P:monoatomic ion transmembrane transport"/>
    <property type="evidence" value="ECO:0007669"/>
    <property type="project" value="UniProtKB-KW"/>
</dbReference>
<feature type="transmembrane region" description="Helical" evidence="9">
    <location>
        <begin position="30"/>
        <end position="48"/>
    </location>
</feature>
<keyword evidence="3" id="KW-1003">Cell membrane</keyword>
<dbReference type="GO" id="GO:0005921">
    <property type="term" value="C:gap junction"/>
    <property type="evidence" value="ECO:0007669"/>
    <property type="project" value="UniProtKB-UniRule"/>
</dbReference>
<evidence type="ECO:0000256" key="6">
    <source>
        <dbReference type="ARBA" id="ARBA00023065"/>
    </source>
</evidence>
<feature type="transmembrane region" description="Helical" evidence="9">
    <location>
        <begin position="98"/>
        <end position="116"/>
    </location>
</feature>